<reference evidence="1" key="1">
    <citation type="submission" date="2022-06" db="EMBL/GenBank/DDBJ databases">
        <title>CFH 74404 Thermomicrobiaceae sp.</title>
        <authorList>
            <person name="Ming H."/>
            <person name="Li W.-J."/>
            <person name="Zhao Z."/>
        </authorList>
    </citation>
    <scope>NUCLEOTIDE SEQUENCE</scope>
    <source>
        <strain evidence="1">CFH 74404</strain>
    </source>
</reference>
<sequence length="161" mass="18319">MIAGLPGDQREHARQRQARAALRPIVELLRRAGYHAYLTPGSDNEWLVACDTDLGRVDVRIGSDGLLVEVWDTSPGLFWDDEDERRRAARERLARITLPAVARGLLDPDEEAWWDEVDHGVGLRLRLQVPFGAQHLLAQVIEEMLARLNDDIARLEKRLVE</sequence>
<dbReference type="EMBL" id="JAMSLR010000004">
    <property type="protein sequence ID" value="MCM8748870.1"/>
    <property type="molecule type" value="Genomic_DNA"/>
</dbReference>
<keyword evidence="2" id="KW-1185">Reference proteome</keyword>
<accession>A0AA41WEF9</accession>
<protein>
    <submittedName>
        <fullName evidence="1">Uncharacterized protein</fullName>
    </submittedName>
</protein>
<dbReference type="AlphaFoldDB" id="A0AA41WEF9"/>
<proteinExistence type="predicted"/>
<evidence type="ECO:0000313" key="2">
    <source>
        <dbReference type="Proteomes" id="UP001165306"/>
    </source>
</evidence>
<dbReference type="Proteomes" id="UP001165306">
    <property type="component" value="Unassembled WGS sequence"/>
</dbReference>
<name>A0AA41WEF9_9BACT</name>
<evidence type="ECO:0000313" key="1">
    <source>
        <dbReference type="EMBL" id="MCM8748870.1"/>
    </source>
</evidence>
<comment type="caution">
    <text evidence="1">The sequence shown here is derived from an EMBL/GenBank/DDBJ whole genome shotgun (WGS) entry which is preliminary data.</text>
</comment>
<organism evidence="1 2">
    <name type="scientific">Thermalbibacter longus</name>
    <dbReference type="NCBI Taxonomy" id="2951981"/>
    <lineage>
        <taxon>Bacteria</taxon>
        <taxon>Pseudomonadati</taxon>
        <taxon>Thermomicrobiota</taxon>
        <taxon>Thermomicrobia</taxon>
        <taxon>Thermomicrobiales</taxon>
        <taxon>Thermomicrobiaceae</taxon>
        <taxon>Thermalbibacter</taxon>
    </lineage>
</organism>
<gene>
    <name evidence="1" type="ORF">NET02_06905</name>
</gene>
<dbReference type="RefSeq" id="WP_284056652.1">
    <property type="nucleotide sequence ID" value="NZ_JAMSLR010000004.1"/>
</dbReference>